<keyword evidence="4" id="KW-1185">Reference proteome</keyword>
<dbReference type="Pfam" id="PF20385">
    <property type="entry name" value="DUF6680"/>
    <property type="match status" value="1"/>
</dbReference>
<dbReference type="KEGG" id="pson:JI735_19655"/>
<evidence type="ECO:0000256" key="1">
    <source>
        <dbReference type="SAM" id="Phobius"/>
    </source>
</evidence>
<reference evidence="3 4" key="1">
    <citation type="submission" date="2021-01" db="EMBL/GenBank/DDBJ databases">
        <title>Whole genome sequence of Paenibacillus sonchi LMG 24727 for comparative genomics.</title>
        <authorList>
            <person name="Lee G."/>
            <person name="Kim M.-J."/>
            <person name="Lim K."/>
            <person name="Shin J.-H."/>
        </authorList>
    </citation>
    <scope>NUCLEOTIDE SEQUENCE [LARGE SCALE GENOMIC DNA]</scope>
    <source>
        <strain evidence="3 4">LMG 24727</strain>
    </source>
</reference>
<accession>A0A974SBA5</accession>
<evidence type="ECO:0000259" key="2">
    <source>
        <dbReference type="Pfam" id="PF20385"/>
    </source>
</evidence>
<feature type="transmembrane region" description="Helical" evidence="1">
    <location>
        <begin position="12"/>
        <end position="31"/>
    </location>
</feature>
<proteinExistence type="predicted"/>
<evidence type="ECO:0000313" key="3">
    <source>
        <dbReference type="EMBL" id="QQZ58946.1"/>
    </source>
</evidence>
<dbReference type="EMBL" id="CP068595">
    <property type="protein sequence ID" value="QQZ58946.1"/>
    <property type="molecule type" value="Genomic_DNA"/>
</dbReference>
<dbReference type="AlphaFoldDB" id="A0A974SBA5"/>
<name>A0A974SBA5_9BACL</name>
<sequence>MNTDLLDKLIIGVTSAIISGAVAVFISTWIYKKNETRKTKLEVFRKLMGHRNDIHSKEFAESLNSSIL</sequence>
<keyword evidence="1" id="KW-1133">Transmembrane helix</keyword>
<gene>
    <name evidence="3" type="ORF">JI735_19655</name>
</gene>
<feature type="domain" description="DUF6680" evidence="2">
    <location>
        <begin position="10"/>
        <end position="65"/>
    </location>
</feature>
<keyword evidence="1" id="KW-0472">Membrane</keyword>
<dbReference type="InterPro" id="IPR046502">
    <property type="entry name" value="DUF6680"/>
</dbReference>
<dbReference type="Proteomes" id="UP000595841">
    <property type="component" value="Chromosome"/>
</dbReference>
<dbReference type="RefSeq" id="WP_157771290.1">
    <property type="nucleotide sequence ID" value="NZ_CP068595.1"/>
</dbReference>
<evidence type="ECO:0000313" key="4">
    <source>
        <dbReference type="Proteomes" id="UP000595841"/>
    </source>
</evidence>
<protein>
    <recommendedName>
        <fullName evidence="2">DUF6680 domain-containing protein</fullName>
    </recommendedName>
</protein>
<organism evidence="3 4">
    <name type="scientific">Paenibacillus sonchi</name>
    <dbReference type="NCBI Taxonomy" id="373687"/>
    <lineage>
        <taxon>Bacteria</taxon>
        <taxon>Bacillati</taxon>
        <taxon>Bacillota</taxon>
        <taxon>Bacilli</taxon>
        <taxon>Bacillales</taxon>
        <taxon>Paenibacillaceae</taxon>
        <taxon>Paenibacillus</taxon>
        <taxon>Paenibacillus sonchi group</taxon>
    </lineage>
</organism>
<keyword evidence="1" id="KW-0812">Transmembrane</keyword>